<keyword evidence="2" id="KW-1185">Reference proteome</keyword>
<dbReference type="InterPro" id="IPR014710">
    <property type="entry name" value="RmlC-like_jellyroll"/>
</dbReference>
<name>A0A9W6S580_9ACTN</name>
<dbReference type="InterPro" id="IPR011051">
    <property type="entry name" value="RmlC_Cupin_sf"/>
</dbReference>
<proteinExistence type="predicted"/>
<dbReference type="EMBL" id="BSTK01000011">
    <property type="protein sequence ID" value="GLY88856.1"/>
    <property type="molecule type" value="Genomic_DNA"/>
</dbReference>
<protein>
    <recommendedName>
        <fullName evidence="3">Cupin domain-containing protein</fullName>
    </recommendedName>
</protein>
<reference evidence="1" key="1">
    <citation type="submission" date="2023-03" db="EMBL/GenBank/DDBJ databases">
        <title>Actinoallomurus iriomotensis NBRC 103684.</title>
        <authorList>
            <person name="Ichikawa N."/>
            <person name="Sato H."/>
            <person name="Tonouchi N."/>
        </authorList>
    </citation>
    <scope>NUCLEOTIDE SEQUENCE</scope>
    <source>
        <strain evidence="1">NBRC 103684</strain>
    </source>
</reference>
<dbReference type="SUPFAM" id="SSF51182">
    <property type="entry name" value="RmlC-like cupins"/>
    <property type="match status" value="1"/>
</dbReference>
<sequence>MRLHPDFDGLTAEPGAAHFDADGELFSIVNLLALGGDPERPSHTPVELGRTGSVGLWESTGSANRLPFWNTVYDGDTYLYIVHGSVRVEFKETDGERRLGHYTARTGDLFRLPNGVAHRTFSGDGRRRITLEILPRNPYWDLRGTRPIVVDRSRSIGSFTFEITPAEVLVHSPAPTVRCPRELFGRALRALREWELHLGHNELDGGLVVHDRGLEADLRVPGHEETLDGARLTGLFAGLIEELGESA</sequence>
<accession>A0A9W6S580</accession>
<gene>
    <name evidence="1" type="ORF">Airi02_067850</name>
</gene>
<comment type="caution">
    <text evidence="1">The sequence shown here is derived from an EMBL/GenBank/DDBJ whole genome shotgun (WGS) entry which is preliminary data.</text>
</comment>
<dbReference type="Proteomes" id="UP001165074">
    <property type="component" value="Unassembled WGS sequence"/>
</dbReference>
<evidence type="ECO:0008006" key="3">
    <source>
        <dbReference type="Google" id="ProtNLM"/>
    </source>
</evidence>
<dbReference type="RefSeq" id="WP_285578757.1">
    <property type="nucleotide sequence ID" value="NZ_BSTK01000011.1"/>
</dbReference>
<dbReference type="Gene3D" id="2.60.120.10">
    <property type="entry name" value="Jelly Rolls"/>
    <property type="match status" value="1"/>
</dbReference>
<evidence type="ECO:0000313" key="1">
    <source>
        <dbReference type="EMBL" id="GLY88856.1"/>
    </source>
</evidence>
<evidence type="ECO:0000313" key="2">
    <source>
        <dbReference type="Proteomes" id="UP001165074"/>
    </source>
</evidence>
<dbReference type="AlphaFoldDB" id="A0A9W6S580"/>
<organism evidence="1 2">
    <name type="scientific">Actinoallomurus iriomotensis</name>
    <dbReference type="NCBI Taxonomy" id="478107"/>
    <lineage>
        <taxon>Bacteria</taxon>
        <taxon>Bacillati</taxon>
        <taxon>Actinomycetota</taxon>
        <taxon>Actinomycetes</taxon>
        <taxon>Streptosporangiales</taxon>
        <taxon>Thermomonosporaceae</taxon>
        <taxon>Actinoallomurus</taxon>
    </lineage>
</organism>